<proteinExistence type="predicted"/>
<organism evidence="1 2">
    <name type="scientific">Pseudomonas monachiensis</name>
    <dbReference type="NCBI Taxonomy" id="3060212"/>
    <lineage>
        <taxon>Bacteria</taxon>
        <taxon>Pseudomonadati</taxon>
        <taxon>Pseudomonadota</taxon>
        <taxon>Gammaproteobacteria</taxon>
        <taxon>Pseudomonadales</taxon>
        <taxon>Pseudomonadaceae</taxon>
        <taxon>Pseudomonas</taxon>
    </lineage>
</organism>
<name>A0ABW9HGB6_9PSED</name>
<reference evidence="1 2" key="1">
    <citation type="submission" date="2024-12" db="EMBL/GenBank/DDBJ databases">
        <title>Pseudomonas species isolated from Lotus nodules promote plant growth.</title>
        <authorList>
            <person name="Yu Y.-H."/>
            <person name="Kurtenbach J."/>
            <person name="Crosbie D."/>
            <person name="Brachmann A."/>
            <person name="Marin M."/>
        </authorList>
    </citation>
    <scope>NUCLEOTIDE SEQUENCE [LARGE SCALE GENOMIC DNA]</scope>
    <source>
        <strain evidence="1 2">PLb12A</strain>
    </source>
</reference>
<sequence length="57" mass="6033">MPDIDTGNFALAVEAGGLAAARDQGKTHVIGVLNADVAPERDRFVAATDLNLRHHSH</sequence>
<keyword evidence="2" id="KW-1185">Reference proteome</keyword>
<comment type="caution">
    <text evidence="1">The sequence shown here is derived from an EMBL/GenBank/DDBJ whole genome shotgun (WGS) entry which is preliminary data.</text>
</comment>
<gene>
    <name evidence="1" type="ORF">ACKKH4_28225</name>
</gene>
<dbReference type="Proteomes" id="UP001631987">
    <property type="component" value="Unassembled WGS sequence"/>
</dbReference>
<dbReference type="EMBL" id="JBJVNW010000030">
    <property type="protein sequence ID" value="MFM9521119.1"/>
    <property type="molecule type" value="Genomic_DNA"/>
</dbReference>
<evidence type="ECO:0000313" key="2">
    <source>
        <dbReference type="Proteomes" id="UP001631987"/>
    </source>
</evidence>
<protein>
    <submittedName>
        <fullName evidence="1">Uncharacterized protein</fullName>
    </submittedName>
</protein>
<accession>A0ABW9HGB6</accession>
<dbReference type="RefSeq" id="WP_162252414.1">
    <property type="nucleotide sequence ID" value="NZ_CP178857.1"/>
</dbReference>
<evidence type="ECO:0000313" key="1">
    <source>
        <dbReference type="EMBL" id="MFM9521119.1"/>
    </source>
</evidence>